<name>A0A3S5A8V3_9PLAT</name>
<comment type="caution">
    <text evidence="1">The sequence shown here is derived from an EMBL/GenBank/DDBJ whole genome shotgun (WGS) entry which is preliminary data.</text>
</comment>
<reference evidence="1" key="1">
    <citation type="submission" date="2018-11" db="EMBL/GenBank/DDBJ databases">
        <authorList>
            <consortium name="Pathogen Informatics"/>
        </authorList>
    </citation>
    <scope>NUCLEOTIDE SEQUENCE</scope>
</reference>
<evidence type="ECO:0000313" key="2">
    <source>
        <dbReference type="Proteomes" id="UP000784294"/>
    </source>
</evidence>
<sequence>MECCHPQCEVSLVDHVQRFVQASGCIQLMVRQLGPDDPIPIVEKSYSVESVNEDAKRDALITWVSCLTCRSRSPFTLVSREMWHLSFFKYLDTLLNTPASWTCRNTVPPLCKHSANKGLHHCFALNKRIVIFTTGIC</sequence>
<organism evidence="1 2">
    <name type="scientific">Protopolystoma xenopodis</name>
    <dbReference type="NCBI Taxonomy" id="117903"/>
    <lineage>
        <taxon>Eukaryota</taxon>
        <taxon>Metazoa</taxon>
        <taxon>Spiralia</taxon>
        <taxon>Lophotrochozoa</taxon>
        <taxon>Platyhelminthes</taxon>
        <taxon>Monogenea</taxon>
        <taxon>Polyopisthocotylea</taxon>
        <taxon>Polystomatidea</taxon>
        <taxon>Polystomatidae</taxon>
        <taxon>Protopolystoma</taxon>
    </lineage>
</organism>
<evidence type="ECO:0000313" key="1">
    <source>
        <dbReference type="EMBL" id="VEL22955.1"/>
    </source>
</evidence>
<gene>
    <name evidence="1" type="ORF">PXEA_LOCUS16395</name>
</gene>
<protein>
    <submittedName>
        <fullName evidence="1">Uncharacterized protein</fullName>
    </submittedName>
</protein>
<dbReference type="GO" id="GO:0046854">
    <property type="term" value="P:phosphatidylinositol phosphate biosynthetic process"/>
    <property type="evidence" value="ECO:0007669"/>
    <property type="project" value="TreeGrafter"/>
</dbReference>
<dbReference type="GO" id="GO:0010008">
    <property type="term" value="C:endosome membrane"/>
    <property type="evidence" value="ECO:0007669"/>
    <property type="project" value="TreeGrafter"/>
</dbReference>
<dbReference type="GO" id="GO:0000285">
    <property type="term" value="F:1-phosphatidylinositol-3-phosphate 5-kinase activity"/>
    <property type="evidence" value="ECO:0007669"/>
    <property type="project" value="TreeGrafter"/>
</dbReference>
<dbReference type="OrthoDB" id="158357at2759"/>
<dbReference type="Proteomes" id="UP000784294">
    <property type="component" value="Unassembled WGS sequence"/>
</dbReference>
<keyword evidence="2" id="KW-1185">Reference proteome</keyword>
<proteinExistence type="predicted"/>
<dbReference type="PANTHER" id="PTHR45748">
    <property type="entry name" value="1-PHOSPHATIDYLINOSITOL 3-PHOSPHATE 5-KINASE-RELATED"/>
    <property type="match status" value="1"/>
</dbReference>
<dbReference type="AlphaFoldDB" id="A0A3S5A8V3"/>
<dbReference type="EMBL" id="CAAALY010059271">
    <property type="protein sequence ID" value="VEL22955.1"/>
    <property type="molecule type" value="Genomic_DNA"/>
</dbReference>
<dbReference type="PANTHER" id="PTHR45748:SF7">
    <property type="entry name" value="1-PHOSPHATIDYLINOSITOL 3-PHOSPHATE 5-KINASE-RELATED"/>
    <property type="match status" value="1"/>
</dbReference>
<accession>A0A3S5A8V3</accession>